<dbReference type="Gene3D" id="1.10.357.10">
    <property type="entry name" value="Tetracycline Repressor, domain 2"/>
    <property type="match status" value="1"/>
</dbReference>
<evidence type="ECO:0000256" key="1">
    <source>
        <dbReference type="SAM" id="MobiDB-lite"/>
    </source>
</evidence>
<sequence>MYHYFPDKRAFFAAVVKYEAERLIEATSHLPLPARHCSKKCARVCSPTWSTSNSIRTPRGLPTSASADPTRYCSASTMKPRTVNSSMS</sequence>
<accession>X7YIG8</accession>
<feature type="compositionally biased region" description="Polar residues" evidence="1">
    <location>
        <begin position="63"/>
        <end position="88"/>
    </location>
</feature>
<name>X7YIG8_MYCXE</name>
<proteinExistence type="predicted"/>
<organism evidence="2">
    <name type="scientific">Mycobacterium xenopi 4042</name>
    <dbReference type="NCBI Taxonomy" id="1299334"/>
    <lineage>
        <taxon>Bacteria</taxon>
        <taxon>Bacillati</taxon>
        <taxon>Actinomycetota</taxon>
        <taxon>Actinomycetes</taxon>
        <taxon>Mycobacteriales</taxon>
        <taxon>Mycobacteriaceae</taxon>
        <taxon>Mycobacterium</taxon>
    </lineage>
</organism>
<reference evidence="2" key="1">
    <citation type="submission" date="2014-01" db="EMBL/GenBank/DDBJ databases">
        <authorList>
            <person name="Brown-Elliot B."/>
            <person name="Wallace R."/>
            <person name="Lenaerts A."/>
            <person name="Ordway D."/>
            <person name="DeGroote M.A."/>
            <person name="Parker T."/>
            <person name="Sizemore C."/>
            <person name="Tallon L.J."/>
            <person name="Sadzewicz L.K."/>
            <person name="Sengamalay N."/>
            <person name="Fraser C.M."/>
            <person name="Hine E."/>
            <person name="Shefchek K.A."/>
            <person name="Das S.P."/>
            <person name="Tettelin H."/>
        </authorList>
    </citation>
    <scope>NUCLEOTIDE SEQUENCE [LARGE SCALE GENOMIC DNA]</scope>
    <source>
        <strain evidence="2">4042</strain>
    </source>
</reference>
<comment type="caution">
    <text evidence="2">The sequence shown here is derived from an EMBL/GenBank/DDBJ whole genome shotgun (WGS) entry which is preliminary data.</text>
</comment>
<protein>
    <submittedName>
        <fullName evidence="2">TetR-family transcriptional regulator</fullName>
    </submittedName>
</protein>
<dbReference type="EMBL" id="JAOB01000093">
    <property type="protein sequence ID" value="EUA06894.1"/>
    <property type="molecule type" value="Genomic_DNA"/>
</dbReference>
<evidence type="ECO:0000313" key="2">
    <source>
        <dbReference type="EMBL" id="EUA06894.1"/>
    </source>
</evidence>
<gene>
    <name evidence="2" type="ORF">I553_0350</name>
</gene>
<dbReference type="AlphaFoldDB" id="X7YIG8"/>
<feature type="region of interest" description="Disordered" evidence="1">
    <location>
        <begin position="49"/>
        <end position="88"/>
    </location>
</feature>
<dbReference type="PATRIC" id="fig|1299334.3.peg.9939"/>